<sequence length="141" mass="14874">MSISSTPAASSIADLFVTPDGATLVIFFQAHNVGPRRAPLAKILQKGGAYLCTDPKDADILLVDPESVDGKQHIRTWVAGGDKLGLHYRWIDACVKAGRMLADGDGWGGFIAVDDGAPLGDDEDDELGESAQKSACTFVTL</sequence>
<dbReference type="STRING" id="71717.A0A4Y7TMQ5"/>
<dbReference type="Proteomes" id="UP000298030">
    <property type="component" value="Unassembled WGS sequence"/>
</dbReference>
<proteinExistence type="predicted"/>
<dbReference type="EMBL" id="QPFP01000008">
    <property type="protein sequence ID" value="TEB35198.1"/>
    <property type="molecule type" value="Genomic_DNA"/>
</dbReference>
<gene>
    <name evidence="1" type="ORF">FA13DRAFT_1788778</name>
</gene>
<dbReference type="OrthoDB" id="426865at2759"/>
<keyword evidence="2" id="KW-1185">Reference proteome</keyword>
<dbReference type="SUPFAM" id="SSF52113">
    <property type="entry name" value="BRCT domain"/>
    <property type="match status" value="1"/>
</dbReference>
<organism evidence="1 2">
    <name type="scientific">Coprinellus micaceus</name>
    <name type="common">Glistening ink-cap mushroom</name>
    <name type="synonym">Coprinus micaceus</name>
    <dbReference type="NCBI Taxonomy" id="71717"/>
    <lineage>
        <taxon>Eukaryota</taxon>
        <taxon>Fungi</taxon>
        <taxon>Dikarya</taxon>
        <taxon>Basidiomycota</taxon>
        <taxon>Agaricomycotina</taxon>
        <taxon>Agaricomycetes</taxon>
        <taxon>Agaricomycetidae</taxon>
        <taxon>Agaricales</taxon>
        <taxon>Agaricineae</taxon>
        <taxon>Psathyrellaceae</taxon>
        <taxon>Coprinellus</taxon>
    </lineage>
</organism>
<evidence type="ECO:0000313" key="2">
    <source>
        <dbReference type="Proteomes" id="UP000298030"/>
    </source>
</evidence>
<protein>
    <recommendedName>
        <fullName evidence="3">BRCT domain-containing protein</fullName>
    </recommendedName>
</protein>
<accession>A0A4Y7TMQ5</accession>
<evidence type="ECO:0000313" key="1">
    <source>
        <dbReference type="EMBL" id="TEB35198.1"/>
    </source>
</evidence>
<comment type="caution">
    <text evidence="1">The sequence shown here is derived from an EMBL/GenBank/DDBJ whole genome shotgun (WGS) entry which is preliminary data.</text>
</comment>
<evidence type="ECO:0008006" key="3">
    <source>
        <dbReference type="Google" id="ProtNLM"/>
    </source>
</evidence>
<name>A0A4Y7TMQ5_COPMI</name>
<dbReference type="AlphaFoldDB" id="A0A4Y7TMQ5"/>
<reference evidence="1 2" key="1">
    <citation type="journal article" date="2019" name="Nat. Ecol. Evol.">
        <title>Megaphylogeny resolves global patterns of mushroom evolution.</title>
        <authorList>
            <person name="Varga T."/>
            <person name="Krizsan K."/>
            <person name="Foldi C."/>
            <person name="Dima B."/>
            <person name="Sanchez-Garcia M."/>
            <person name="Sanchez-Ramirez S."/>
            <person name="Szollosi G.J."/>
            <person name="Szarkandi J.G."/>
            <person name="Papp V."/>
            <person name="Albert L."/>
            <person name="Andreopoulos W."/>
            <person name="Angelini C."/>
            <person name="Antonin V."/>
            <person name="Barry K.W."/>
            <person name="Bougher N.L."/>
            <person name="Buchanan P."/>
            <person name="Buyck B."/>
            <person name="Bense V."/>
            <person name="Catcheside P."/>
            <person name="Chovatia M."/>
            <person name="Cooper J."/>
            <person name="Damon W."/>
            <person name="Desjardin D."/>
            <person name="Finy P."/>
            <person name="Geml J."/>
            <person name="Haridas S."/>
            <person name="Hughes K."/>
            <person name="Justo A."/>
            <person name="Karasinski D."/>
            <person name="Kautmanova I."/>
            <person name="Kiss B."/>
            <person name="Kocsube S."/>
            <person name="Kotiranta H."/>
            <person name="LaButti K.M."/>
            <person name="Lechner B.E."/>
            <person name="Liimatainen K."/>
            <person name="Lipzen A."/>
            <person name="Lukacs Z."/>
            <person name="Mihaltcheva S."/>
            <person name="Morgado L.N."/>
            <person name="Niskanen T."/>
            <person name="Noordeloos M.E."/>
            <person name="Ohm R.A."/>
            <person name="Ortiz-Santana B."/>
            <person name="Ovrebo C."/>
            <person name="Racz N."/>
            <person name="Riley R."/>
            <person name="Savchenko A."/>
            <person name="Shiryaev A."/>
            <person name="Soop K."/>
            <person name="Spirin V."/>
            <person name="Szebenyi C."/>
            <person name="Tomsovsky M."/>
            <person name="Tulloss R.E."/>
            <person name="Uehling J."/>
            <person name="Grigoriev I.V."/>
            <person name="Vagvolgyi C."/>
            <person name="Papp T."/>
            <person name="Martin F.M."/>
            <person name="Miettinen O."/>
            <person name="Hibbett D.S."/>
            <person name="Nagy L.G."/>
        </authorList>
    </citation>
    <scope>NUCLEOTIDE SEQUENCE [LARGE SCALE GENOMIC DNA]</scope>
    <source>
        <strain evidence="1 2">FP101781</strain>
    </source>
</reference>
<dbReference type="InterPro" id="IPR036420">
    <property type="entry name" value="BRCT_dom_sf"/>
</dbReference>